<comment type="caution">
    <text evidence="2">The sequence shown here is derived from an EMBL/GenBank/DDBJ whole genome shotgun (WGS) entry which is preliminary data.</text>
</comment>
<dbReference type="Proteomes" id="UP000076858">
    <property type="component" value="Unassembled WGS sequence"/>
</dbReference>
<feature type="region of interest" description="Disordered" evidence="1">
    <location>
        <begin position="24"/>
        <end position="58"/>
    </location>
</feature>
<reference evidence="2 3" key="1">
    <citation type="submission" date="2016-03" db="EMBL/GenBank/DDBJ databases">
        <title>EvidentialGene: Evidence-directed Construction of Genes on Genomes.</title>
        <authorList>
            <person name="Gilbert D.G."/>
            <person name="Choi J.-H."/>
            <person name="Mockaitis K."/>
            <person name="Colbourne J."/>
            <person name="Pfrender M."/>
        </authorList>
    </citation>
    <scope>NUCLEOTIDE SEQUENCE [LARGE SCALE GENOMIC DNA]</scope>
    <source>
        <strain evidence="2 3">Xinb3</strain>
        <tissue evidence="2">Complete organism</tissue>
    </source>
</reference>
<sequence length="75" mass="8542">MMFTSSTSLLTGYIDLQRQIIRGSNARGIPPRPGTYHQARHPSTECVKEERNDQMSTGRFPCKMNVKIQGYLENP</sequence>
<keyword evidence="3" id="KW-1185">Reference proteome</keyword>
<gene>
    <name evidence="2" type="ORF">APZ42_000405</name>
</gene>
<accession>A0A164JPA5</accession>
<dbReference type="EMBL" id="LRGB01004169">
    <property type="protein sequence ID" value="KZS02526.1"/>
    <property type="molecule type" value="Genomic_DNA"/>
</dbReference>
<protein>
    <submittedName>
        <fullName evidence="2">Uncharacterized protein</fullName>
    </submittedName>
</protein>
<feature type="compositionally biased region" description="Basic and acidic residues" evidence="1">
    <location>
        <begin position="42"/>
        <end position="53"/>
    </location>
</feature>
<evidence type="ECO:0000313" key="2">
    <source>
        <dbReference type="EMBL" id="KZS02526.1"/>
    </source>
</evidence>
<dbReference type="AlphaFoldDB" id="A0A164JPA5"/>
<name>A0A164JPA5_9CRUS</name>
<evidence type="ECO:0000313" key="3">
    <source>
        <dbReference type="Proteomes" id="UP000076858"/>
    </source>
</evidence>
<evidence type="ECO:0000256" key="1">
    <source>
        <dbReference type="SAM" id="MobiDB-lite"/>
    </source>
</evidence>
<organism evidence="2 3">
    <name type="scientific">Daphnia magna</name>
    <dbReference type="NCBI Taxonomy" id="35525"/>
    <lineage>
        <taxon>Eukaryota</taxon>
        <taxon>Metazoa</taxon>
        <taxon>Ecdysozoa</taxon>
        <taxon>Arthropoda</taxon>
        <taxon>Crustacea</taxon>
        <taxon>Branchiopoda</taxon>
        <taxon>Diplostraca</taxon>
        <taxon>Cladocera</taxon>
        <taxon>Anomopoda</taxon>
        <taxon>Daphniidae</taxon>
        <taxon>Daphnia</taxon>
    </lineage>
</organism>
<proteinExistence type="predicted"/>